<dbReference type="FunFam" id="1.20.920.30:FF:000002">
    <property type="entry name" value="Dynein axonemal heavy chain 3"/>
    <property type="match status" value="1"/>
</dbReference>
<evidence type="ECO:0000313" key="4">
    <source>
        <dbReference type="EMBL" id="CAF5085471.1"/>
    </source>
</evidence>
<accession>A0A8S3ETT9</accession>
<dbReference type="GO" id="GO:0030286">
    <property type="term" value="C:dynein complex"/>
    <property type="evidence" value="ECO:0007669"/>
    <property type="project" value="InterPro"/>
</dbReference>
<sequence length="368" mass="41774">LQSLKIQMSAQTTPNKLVNQVMGSLIKKGTNLLGCQPGKWLFVFIDDLNIPQVDSFGDQPTLETLRYTLQTGSAIDAKKNQIRPISDLTFITACDSPSSGRSIPSKRLLQSFSIFALPDPAAKQLFHIYSVRLGRFLNISEFPVDVRASLFVLVSACLVMYYRVSINILPTPSKVHYIFNLRDLAKLSQGIMQASPKNMTTQDSLSVLFAHECLRVFADRLVAESDLAIFYKHLNATITGYFKITLDTTKYLDNPLLFCNFLKSDDRLYQQLHDWRQCCSIFLDYQMRHNLSEHSTLNMVFFKEAVEHVLRICRVLQQPGGHLLLIGLDGTGRKTCLQLASFISGHLMSQLNVKRGYSYQEFRDDLKV</sequence>
<dbReference type="InterPro" id="IPR026983">
    <property type="entry name" value="DHC"/>
</dbReference>
<evidence type="ECO:0000259" key="3">
    <source>
        <dbReference type="Pfam" id="PF17857"/>
    </source>
</evidence>
<feature type="non-terminal residue" evidence="4">
    <location>
        <position position="368"/>
    </location>
</feature>
<dbReference type="EMBL" id="CAJOBI010241209">
    <property type="protein sequence ID" value="CAF5085471.1"/>
    <property type="molecule type" value="Genomic_DNA"/>
</dbReference>
<dbReference type="GO" id="GO:0007018">
    <property type="term" value="P:microtubule-based movement"/>
    <property type="evidence" value="ECO:0007669"/>
    <property type="project" value="InterPro"/>
</dbReference>
<evidence type="ECO:0000259" key="2">
    <source>
        <dbReference type="Pfam" id="PF12780"/>
    </source>
</evidence>
<dbReference type="Pfam" id="PF17857">
    <property type="entry name" value="AAA_lid_1"/>
    <property type="match status" value="1"/>
</dbReference>
<dbReference type="InterPro" id="IPR041589">
    <property type="entry name" value="DNAH3_AAA_lid_1"/>
</dbReference>
<feature type="domain" description="Dynein heavy chain 3 AAA+ lid" evidence="3">
    <location>
        <begin position="153"/>
        <end position="242"/>
    </location>
</feature>
<dbReference type="InterPro" id="IPR024317">
    <property type="entry name" value="Dynein_heavy_chain_D4_dom"/>
</dbReference>
<name>A0A8S3ETT9_9BILA</name>
<gene>
    <name evidence="4" type="ORF">SMN809_LOCUS60966</name>
</gene>
<dbReference type="Gene3D" id="1.20.920.30">
    <property type="match status" value="1"/>
</dbReference>
<proteinExistence type="inferred from homology"/>
<evidence type="ECO:0008006" key="6">
    <source>
        <dbReference type="Google" id="ProtNLM"/>
    </source>
</evidence>
<evidence type="ECO:0000256" key="1">
    <source>
        <dbReference type="ARBA" id="ARBA00008887"/>
    </source>
</evidence>
<comment type="similarity">
    <text evidence="1">Belongs to the dynein heavy chain family.</text>
</comment>
<dbReference type="Pfam" id="PF12780">
    <property type="entry name" value="AAA_8"/>
    <property type="match status" value="1"/>
</dbReference>
<dbReference type="InterPro" id="IPR027417">
    <property type="entry name" value="P-loop_NTPase"/>
</dbReference>
<protein>
    <recommendedName>
        <fullName evidence="6">Dynein heavy chain</fullName>
    </recommendedName>
</protein>
<dbReference type="PANTHER" id="PTHR22878">
    <property type="entry name" value="DYNEIN HEAVY CHAIN 6, AXONEMAL-LIKE-RELATED"/>
    <property type="match status" value="1"/>
</dbReference>
<reference evidence="4" key="1">
    <citation type="submission" date="2021-02" db="EMBL/GenBank/DDBJ databases">
        <authorList>
            <person name="Nowell W R."/>
        </authorList>
    </citation>
    <scope>NUCLEOTIDE SEQUENCE</scope>
</reference>
<dbReference type="Pfam" id="PF12775">
    <property type="entry name" value="AAA_7"/>
    <property type="match status" value="1"/>
</dbReference>
<organism evidence="4 5">
    <name type="scientific">Rotaria magnacalcarata</name>
    <dbReference type="NCBI Taxonomy" id="392030"/>
    <lineage>
        <taxon>Eukaryota</taxon>
        <taxon>Metazoa</taxon>
        <taxon>Spiralia</taxon>
        <taxon>Gnathifera</taxon>
        <taxon>Rotifera</taxon>
        <taxon>Eurotatoria</taxon>
        <taxon>Bdelloidea</taxon>
        <taxon>Philodinida</taxon>
        <taxon>Philodinidae</taxon>
        <taxon>Rotaria</taxon>
    </lineage>
</organism>
<dbReference type="PANTHER" id="PTHR22878:SF69">
    <property type="entry name" value="DYNEIN HEAVY CHAIN"/>
    <property type="match status" value="1"/>
</dbReference>
<dbReference type="Proteomes" id="UP000676336">
    <property type="component" value="Unassembled WGS sequence"/>
</dbReference>
<feature type="non-terminal residue" evidence="4">
    <location>
        <position position="1"/>
    </location>
</feature>
<dbReference type="AlphaFoldDB" id="A0A8S3ETT9"/>
<dbReference type="GO" id="GO:0051959">
    <property type="term" value="F:dynein light intermediate chain binding"/>
    <property type="evidence" value="ECO:0007669"/>
    <property type="project" value="InterPro"/>
</dbReference>
<feature type="domain" description="Dynein heavy chain AAA module D4" evidence="2">
    <location>
        <begin position="297"/>
        <end position="367"/>
    </location>
</feature>
<dbReference type="Gene3D" id="3.40.50.300">
    <property type="entry name" value="P-loop containing nucleotide triphosphate hydrolases"/>
    <property type="match status" value="2"/>
</dbReference>
<dbReference type="SUPFAM" id="SSF52540">
    <property type="entry name" value="P-loop containing nucleoside triphosphate hydrolases"/>
    <property type="match status" value="2"/>
</dbReference>
<comment type="caution">
    <text evidence="4">The sequence shown here is derived from an EMBL/GenBank/DDBJ whole genome shotgun (WGS) entry which is preliminary data.</text>
</comment>
<evidence type="ECO:0000313" key="5">
    <source>
        <dbReference type="Proteomes" id="UP000676336"/>
    </source>
</evidence>
<dbReference type="GO" id="GO:0045505">
    <property type="term" value="F:dynein intermediate chain binding"/>
    <property type="evidence" value="ECO:0007669"/>
    <property type="project" value="InterPro"/>
</dbReference>